<dbReference type="SMART" id="SM00822">
    <property type="entry name" value="PKS_KR"/>
    <property type="match status" value="1"/>
</dbReference>
<dbReference type="InterPro" id="IPR020841">
    <property type="entry name" value="PKS_Beta-ketoAc_synthase_dom"/>
</dbReference>
<proteinExistence type="predicted"/>
<dbReference type="InterPro" id="IPR049900">
    <property type="entry name" value="PKS_mFAS_DH"/>
</dbReference>
<dbReference type="Gene3D" id="3.40.366.10">
    <property type="entry name" value="Malonyl-Coenzyme A Acyl Carrier Protein, domain 2"/>
    <property type="match status" value="2"/>
</dbReference>
<dbReference type="InterPro" id="IPR050091">
    <property type="entry name" value="PKS_NRPS_Biosynth_Enz"/>
</dbReference>
<evidence type="ECO:0000256" key="6">
    <source>
        <dbReference type="ARBA" id="ARBA00023194"/>
    </source>
</evidence>
<dbReference type="InterPro" id="IPR020806">
    <property type="entry name" value="PKS_PP-bd"/>
</dbReference>
<dbReference type="Pfam" id="PF22953">
    <property type="entry name" value="SpnB_Rossmann"/>
    <property type="match status" value="1"/>
</dbReference>
<dbReference type="InterPro" id="IPR018201">
    <property type="entry name" value="Ketoacyl_synth_AS"/>
</dbReference>
<dbReference type="InterPro" id="IPR036299">
    <property type="entry name" value="Polyketide_synth_docking_sf"/>
</dbReference>
<feature type="region of interest" description="C-terminal hotdog fold" evidence="9">
    <location>
        <begin position="1051"/>
        <end position="1189"/>
    </location>
</feature>
<feature type="domain" description="PKS/mFAS DH" evidence="12">
    <location>
        <begin position="2588"/>
        <end position="2642"/>
    </location>
</feature>
<dbReference type="Pfam" id="PF00109">
    <property type="entry name" value="ketoacyl-synt"/>
    <property type="match status" value="2"/>
</dbReference>
<name>A0ABP6KN69_9ACTN</name>
<dbReference type="SUPFAM" id="SSF51735">
    <property type="entry name" value="NAD(P)-binding Rossmann-fold domains"/>
    <property type="match status" value="2"/>
</dbReference>
<dbReference type="InterPro" id="IPR006162">
    <property type="entry name" value="Ppantetheine_attach_site"/>
</dbReference>
<dbReference type="CDD" id="cd08956">
    <property type="entry name" value="KR_3_FAS_SDR_x"/>
    <property type="match status" value="1"/>
</dbReference>
<feature type="active site" description="Proton donor; for dehydratase activity" evidence="9">
    <location>
        <position position="1112"/>
    </location>
</feature>
<dbReference type="Gene3D" id="3.40.47.10">
    <property type="match status" value="2"/>
</dbReference>
<dbReference type="Gene3D" id="3.30.70.3290">
    <property type="match status" value="2"/>
</dbReference>
<dbReference type="Gene3D" id="3.10.129.110">
    <property type="entry name" value="Polyketide synthase dehydratase"/>
    <property type="match status" value="2"/>
</dbReference>
<dbReference type="SUPFAM" id="SSF53901">
    <property type="entry name" value="Thiolase-like"/>
    <property type="match status" value="2"/>
</dbReference>
<keyword evidence="14" id="KW-1185">Reference proteome</keyword>
<dbReference type="InterPro" id="IPR016035">
    <property type="entry name" value="Acyl_Trfase/lysoPLipase"/>
</dbReference>
<dbReference type="PROSITE" id="PS52004">
    <property type="entry name" value="KS3_2"/>
    <property type="match status" value="2"/>
</dbReference>
<dbReference type="PROSITE" id="PS52019">
    <property type="entry name" value="PKS_MFAS_DH"/>
    <property type="match status" value="2"/>
</dbReference>
<reference evidence="14" key="1">
    <citation type="journal article" date="2019" name="Int. J. Syst. Evol. Microbiol.">
        <title>The Global Catalogue of Microorganisms (GCM) 10K type strain sequencing project: providing services to taxonomists for standard genome sequencing and annotation.</title>
        <authorList>
            <consortium name="The Broad Institute Genomics Platform"/>
            <consortium name="The Broad Institute Genome Sequencing Center for Infectious Disease"/>
            <person name="Wu L."/>
            <person name="Ma J."/>
        </authorList>
    </citation>
    <scope>NUCLEOTIDE SEQUENCE [LARGE SCALE GENOMIC DNA]</scope>
    <source>
        <strain evidence="14">JCM 3106</strain>
    </source>
</reference>
<dbReference type="InterPro" id="IPR001227">
    <property type="entry name" value="Ac_transferase_dom_sf"/>
</dbReference>
<keyword evidence="5" id="KW-0808">Transferase</keyword>
<dbReference type="Pfam" id="PF02801">
    <property type="entry name" value="Ketoacyl-synt_C"/>
    <property type="match status" value="2"/>
</dbReference>
<dbReference type="InterPro" id="IPR014031">
    <property type="entry name" value="Ketoacyl_synth_C"/>
</dbReference>
<keyword evidence="4" id="KW-0597">Phosphoprotein</keyword>
<keyword evidence="3" id="KW-0596">Phosphopantetheine</keyword>
<evidence type="ECO:0000259" key="12">
    <source>
        <dbReference type="PROSITE" id="PS52019"/>
    </source>
</evidence>
<dbReference type="SUPFAM" id="SSF101173">
    <property type="entry name" value="Docking domain B of the erythromycin polyketide synthase (DEBS)"/>
    <property type="match status" value="1"/>
</dbReference>
<evidence type="ECO:0000256" key="8">
    <source>
        <dbReference type="ARBA" id="ARBA00023315"/>
    </source>
</evidence>
<dbReference type="PROSITE" id="PS00012">
    <property type="entry name" value="PHOSPHOPANTETHEINE"/>
    <property type="match status" value="1"/>
</dbReference>
<comment type="caution">
    <text evidence="13">The sequence shown here is derived from an EMBL/GenBank/DDBJ whole genome shotgun (WGS) entry which is preliminary data.</text>
</comment>
<dbReference type="Pfam" id="PF00550">
    <property type="entry name" value="PP-binding"/>
    <property type="match status" value="1"/>
</dbReference>
<dbReference type="SUPFAM" id="SSF55048">
    <property type="entry name" value="Probable ACP-binding domain of malonyl-CoA ACP transacylase"/>
    <property type="match status" value="2"/>
</dbReference>
<evidence type="ECO:0000313" key="14">
    <source>
        <dbReference type="Proteomes" id="UP001499930"/>
    </source>
</evidence>
<evidence type="ECO:0000256" key="2">
    <source>
        <dbReference type="ARBA" id="ARBA00004792"/>
    </source>
</evidence>
<feature type="region of interest" description="N-terminal hotdog fold" evidence="9">
    <location>
        <begin position="916"/>
        <end position="1039"/>
    </location>
</feature>
<keyword evidence="7" id="KW-0511">Multifunctional enzyme</keyword>
<dbReference type="Pfam" id="PF21089">
    <property type="entry name" value="PKS_DH_N"/>
    <property type="match status" value="2"/>
</dbReference>
<dbReference type="Pfam" id="PF14765">
    <property type="entry name" value="PS-DH"/>
    <property type="match status" value="1"/>
</dbReference>
<dbReference type="InterPro" id="IPR057326">
    <property type="entry name" value="KR_dom"/>
</dbReference>
<dbReference type="InterPro" id="IPR016039">
    <property type="entry name" value="Thiolase-like"/>
</dbReference>
<dbReference type="InterPro" id="IPR042104">
    <property type="entry name" value="PKS_dehydratase_sf"/>
</dbReference>
<dbReference type="SMART" id="SM00826">
    <property type="entry name" value="PKS_DH"/>
    <property type="match status" value="1"/>
</dbReference>
<dbReference type="EMBL" id="BAAAWD010000010">
    <property type="protein sequence ID" value="GAA3013274.1"/>
    <property type="molecule type" value="Genomic_DNA"/>
</dbReference>
<dbReference type="PROSITE" id="PS00606">
    <property type="entry name" value="KS3_1"/>
    <property type="match status" value="2"/>
</dbReference>
<feature type="domain" description="Ketosynthase family 3 (KS3)" evidence="11">
    <location>
        <begin position="1707"/>
        <end position="2131"/>
    </location>
</feature>
<dbReference type="Pfam" id="PF08659">
    <property type="entry name" value="KR"/>
    <property type="match status" value="1"/>
</dbReference>
<dbReference type="Pfam" id="PF08990">
    <property type="entry name" value="Docking"/>
    <property type="match status" value="1"/>
</dbReference>
<feature type="domain" description="Ketosynthase family 3 (KS3)" evidence="11">
    <location>
        <begin position="33"/>
        <end position="459"/>
    </location>
</feature>
<evidence type="ECO:0000256" key="5">
    <source>
        <dbReference type="ARBA" id="ARBA00022679"/>
    </source>
</evidence>
<dbReference type="PANTHER" id="PTHR43775">
    <property type="entry name" value="FATTY ACID SYNTHASE"/>
    <property type="match status" value="1"/>
</dbReference>
<dbReference type="SMART" id="SM01294">
    <property type="entry name" value="PKS_PP_betabranch"/>
    <property type="match status" value="1"/>
</dbReference>
<comment type="cofactor">
    <cofactor evidence="1">
        <name>pantetheine 4'-phosphate</name>
        <dbReference type="ChEBI" id="CHEBI:47942"/>
    </cofactor>
</comment>
<dbReference type="Gene3D" id="3.40.50.720">
    <property type="entry name" value="NAD(P)-binding Rossmann-like Domain"/>
    <property type="match status" value="1"/>
</dbReference>
<dbReference type="SMART" id="SM00823">
    <property type="entry name" value="PKS_PP"/>
    <property type="match status" value="1"/>
</dbReference>
<evidence type="ECO:0000256" key="7">
    <source>
        <dbReference type="ARBA" id="ARBA00023268"/>
    </source>
</evidence>
<dbReference type="InterPro" id="IPR009081">
    <property type="entry name" value="PP-bd_ACP"/>
</dbReference>
<evidence type="ECO:0000256" key="4">
    <source>
        <dbReference type="ARBA" id="ARBA00022553"/>
    </source>
</evidence>
<evidence type="ECO:0000259" key="11">
    <source>
        <dbReference type="PROSITE" id="PS52004"/>
    </source>
</evidence>
<evidence type="ECO:0000256" key="9">
    <source>
        <dbReference type="PROSITE-ProRule" id="PRU01363"/>
    </source>
</evidence>
<comment type="pathway">
    <text evidence="2">Antibiotic biosynthesis.</text>
</comment>
<evidence type="ECO:0000256" key="3">
    <source>
        <dbReference type="ARBA" id="ARBA00022450"/>
    </source>
</evidence>
<gene>
    <name evidence="13" type="ORF">GCM10017559_40540</name>
</gene>
<dbReference type="SUPFAM" id="SSF47336">
    <property type="entry name" value="ACP-like"/>
    <property type="match status" value="1"/>
</dbReference>
<dbReference type="InterPro" id="IPR032821">
    <property type="entry name" value="PKS_assoc"/>
</dbReference>
<dbReference type="InterPro" id="IPR016036">
    <property type="entry name" value="Malonyl_transacylase_ACP-bd"/>
</dbReference>
<feature type="domain" description="PKS/mFAS DH" evidence="12">
    <location>
        <begin position="916"/>
        <end position="1189"/>
    </location>
</feature>
<dbReference type="Proteomes" id="UP001499930">
    <property type="component" value="Unassembled WGS sequence"/>
</dbReference>
<dbReference type="SUPFAM" id="SSF52151">
    <property type="entry name" value="FabD/lysophospholipase-like"/>
    <property type="match status" value="2"/>
</dbReference>
<comment type="caution">
    <text evidence="9">Lacks conserved residue(s) required for the propagation of feature annotation.</text>
</comment>
<dbReference type="InterPro" id="IPR015083">
    <property type="entry name" value="NorB/c/GfsB-D-like_docking"/>
</dbReference>
<accession>A0ABP6KN69</accession>
<dbReference type="InterPro" id="IPR014043">
    <property type="entry name" value="Acyl_transferase_dom"/>
</dbReference>
<evidence type="ECO:0000313" key="13">
    <source>
        <dbReference type="EMBL" id="GAA3013274.1"/>
    </source>
</evidence>
<dbReference type="SMART" id="SM00827">
    <property type="entry name" value="PKS_AT"/>
    <property type="match status" value="2"/>
</dbReference>
<dbReference type="InterPro" id="IPR049552">
    <property type="entry name" value="PKS_DH_N"/>
</dbReference>
<dbReference type="Pfam" id="PF16197">
    <property type="entry name" value="KAsynt_C_assoc"/>
    <property type="match status" value="2"/>
</dbReference>
<sequence length="2642" mass="276325">MADEDRLREYLKRVTGELRKANRRLKEVEDGHREPIAIVAMACRLPGGVRSPEDLWEFVAAGREAAGDFPADRGWDLGNLYDPDPDVSGASYTRTGGFLDDADRFDAAFFGISPREALAMDPQQRLLLETSWEAIERAGVAPSSLRGSRTGVFVGINHHQYGPLFQQAPASVEGHVATGVVPSIASGRIAYTLGLEGPAITVDTACSTSLVTLHLACQALRQSDCSLALAGGVTVLSTPGSFVELSRQRVLSPDGRCKAFSADADGMGMAEGVGIVVLERLSDARRNGHRVLAVVRGSALNQDGASNGLTAPNGVAQQQVVRLALANAGLTAADIDMVETHGTGTPLGDPVEARALMATYGAERPADRPLWLGTLKSHTGHTLAASGVAGVIKTVMAMRHGILPRTLHAGNPTPHVEWTGGGIALPTSSMPWPETGAPRRAGVSSFGFSGTNAHVILEQEPVTEAPAGGGDVPVVPWVVSARSPEALDRLVGRLPELVDADPVDVGWSLARGRSVFEHRAVVLGRDRTELVERLDALTAGRETAGVLTGTAEPDGSGFVFTGQGSQRVGMGRELYGSFPVFARAFGEVTSLLDGHLGVSSVREVVFASEDGVLDRTVFAQAGLFALEVALFRLLESWGVRPDVVVGHSVGELAAAHVAGVMSLEDACVLVAARGRLMQELPAGGAMIALQATEQEVSELLTDGISIAAVNGPQAVVVSGDEEPVTALAHTLTSRGRKSRRLRVSHAFHSARMEPMLREFHRIAEGLTYGAPSIPVISNLTGEPITTFSADYWADQVRGTVRFADALTHAASLGIGRFIELGPDGVLSAMGQDTLAEASFFPLLRGDRPEPETTVTAVAGAFVAGTQVDWAAYVETTGGDGARLVDVPTYAFDRQRYWLEATGQTDLSGAGLSSAGHPLLGAVVSLAEGDGLVLTGRLSRDAQPWIADHVVLDTVLLPGTAFVELACQAGERVGCRRLEELTLEAPLVLPEHGGRRIQMVVGAADGAGLRTVAVHSRPEETDEAWVRHASGMLAPGSAEPRATMAAWPPAGAEPVEIDGFYERLAERGYAYGPAFQGLRAVWRHGDDVYAEVALPEPFRAEAERFGVHPALLDAALHAGGAAAPERADEVRLPFSWAGVSLWSAGVSTLRVRLTPSGPDSLTLDLTDETGEPVASIESLTLRAVSERRLRAADSPDSLFRVEWTPVTGEGENVAVVKRIARGGADPLASVREAIGETLEAVQGWLADERSASSRLTVVTSGAVSVADGEIADPVGAAVWGLVRSAQEEHPGLFALLDIEEGAELPSVLPSDEPQLAVRGGSFYAPRLARVSAVPDEITVDPSGAVLITGGTGVLGGLVARHVVGVWGVGRVVLVSRGGWGAAGVGGLVGELEGLGAVVEVVACDVGDREALAGVVGGVEGLVGVVHAAGVVEDGVVGGLSVGGCEGVLRAKADGVWFLHEVTAGLDLDFFVVFSSASGTLGSAGQGGYAAANAFVDAVVGVRRGLGLVGVSLAWGLWEERSGISAGLGVGGVARLGRLGFGALPSGVALGLLDVALGVGEGVVVPVRLDVGVLGSAGVGVPALLRGLVRAPARRTAKRPGLPAEALAGLPETERGARLLELVSRYTAEVLGYTEPVDARRAFSELGFDSLTAVELRNRLSTATGRRLPATLVFDHPTPTRLAEFLNDELFGASTGVALPSAPVAATDGDPIVIVGMACRFPGGVSSPEGLWDLVVSGGDGVSGFPSDRGWDLEGLFDDDPDRPGTSYAREGGFLYDAAEFDAGFFGISPREALAMDPQQRLLLETSWEAIEHAGIDPTTLRGSDTGVFVGLMYHDYAARLLTTPEDLEGHIGIGNSGSVASGRLAYTFGLEGPAVTVDTACSSSLVALHWAMRALRQGECSMALVGGVTVMAKPDAFVQFSRQRGQAPDGRCKSFAASADGTGWGEGVGVVLVERLSDARRNGHRVLAVVRGSAVNQDGASNGLTAPNGPSQQRVIARALADAGLVPGDVDVVEAHGTGTTLGDPIEAQALLATYGRERDRPLWLGSVKSNIGHTQAAAGVAGVIKMVMAMREGVLPQTLHVDEPSPHVDWSSGAVELLTRARDWPDEGRPRRAAVSSFGISGTNAHVILEASEDSPARTHAGDEPGSPVWTLSAGSETALRAQAGRLRDHLGRHADLRAVDVAYSLAKGRAALEHRAVVAGADRQELLERLSALAAGRETAGVLTGRAEPGGLGFLFTGQGSQRVGMGRELYETFPVFARAFDEITSLLDAHLGTPSVREVIFASEDGILDRTVFAQAGLFALEVALFRLLESWGVRPDVLVGHSVGELAAAHVAGVMSLQDACALVAARGRLMQELPTGGAMIALQATEQEVTDLLVDGVSIAAVNGPQAVVVSGDEEPVIALANELTSRGRKSRRLRVSHAFHSARMEPMLRDFHRIAEGLTYRTPSIPVISNLTGEPITEFSAEYWADQIRRPVRFADALTHAASQGIARFIELGPDGVLSAMGQDTLTDASFLPTLRDGRPEPETLLTAVAGAFVTGTTVDWTAYVQTTSGDGARPVDLPTYAFDRQRYWLEAPVTGAPRPGGHPLFDVTVPLADGDGVVLTGDLSRTGRHAWLADHLVAGRVVVPAAVLVESAIRGR</sequence>
<dbReference type="InterPro" id="IPR020807">
    <property type="entry name" value="PKS_DH"/>
</dbReference>
<dbReference type="PANTHER" id="PTHR43775:SF51">
    <property type="entry name" value="INACTIVE PHENOLPHTHIOCEROL SYNTHESIS POLYKETIDE SYNTHASE TYPE I PKS1-RELATED"/>
    <property type="match status" value="1"/>
</dbReference>
<dbReference type="InterPro" id="IPR049551">
    <property type="entry name" value="PKS_DH_C"/>
</dbReference>
<keyword evidence="8" id="KW-0012">Acyltransferase</keyword>
<keyword evidence="6" id="KW-0045">Antibiotic biosynthesis</keyword>
<dbReference type="SMART" id="SM00825">
    <property type="entry name" value="PKS_KS"/>
    <property type="match status" value="2"/>
</dbReference>
<dbReference type="InterPro" id="IPR055123">
    <property type="entry name" value="SpnB-like_Rossmann"/>
</dbReference>
<dbReference type="CDD" id="cd00833">
    <property type="entry name" value="PKS"/>
    <property type="match status" value="2"/>
</dbReference>
<dbReference type="RefSeq" id="WP_344897501.1">
    <property type="nucleotide sequence ID" value="NZ_BAAAWD010000010.1"/>
</dbReference>
<feature type="domain" description="Carrier" evidence="10">
    <location>
        <begin position="1608"/>
        <end position="1688"/>
    </location>
</feature>
<dbReference type="InterPro" id="IPR014030">
    <property type="entry name" value="Ketoacyl_synth_N"/>
</dbReference>
<dbReference type="PROSITE" id="PS50075">
    <property type="entry name" value="CARRIER"/>
    <property type="match status" value="1"/>
</dbReference>
<dbReference type="InterPro" id="IPR036291">
    <property type="entry name" value="NAD(P)-bd_dom_sf"/>
</dbReference>
<dbReference type="Gene3D" id="1.10.1200.10">
    <property type="entry name" value="ACP-like"/>
    <property type="match status" value="1"/>
</dbReference>
<evidence type="ECO:0000259" key="10">
    <source>
        <dbReference type="PROSITE" id="PS50075"/>
    </source>
</evidence>
<dbReference type="Pfam" id="PF00698">
    <property type="entry name" value="Acyl_transf_1"/>
    <property type="match status" value="2"/>
</dbReference>
<feature type="active site" description="Proton acceptor; for dehydratase activity" evidence="9">
    <location>
        <position position="948"/>
    </location>
</feature>
<protein>
    <submittedName>
        <fullName evidence="13">Uncharacterized protein</fullName>
    </submittedName>
</protein>
<organism evidence="13 14">
    <name type="scientific">Streptosporangium longisporum</name>
    <dbReference type="NCBI Taxonomy" id="46187"/>
    <lineage>
        <taxon>Bacteria</taxon>
        <taxon>Bacillati</taxon>
        <taxon>Actinomycetota</taxon>
        <taxon>Actinomycetes</taxon>
        <taxon>Streptosporangiales</taxon>
        <taxon>Streptosporangiaceae</taxon>
        <taxon>Streptosporangium</taxon>
    </lineage>
</organism>
<dbReference type="InterPro" id="IPR013968">
    <property type="entry name" value="PKS_KR"/>
</dbReference>
<evidence type="ECO:0000256" key="1">
    <source>
        <dbReference type="ARBA" id="ARBA00001957"/>
    </source>
</evidence>
<dbReference type="InterPro" id="IPR036736">
    <property type="entry name" value="ACP-like_sf"/>
</dbReference>